<keyword evidence="3" id="KW-1185">Reference proteome</keyword>
<feature type="transmembrane region" description="Helical" evidence="1">
    <location>
        <begin position="60"/>
        <end position="79"/>
    </location>
</feature>
<feature type="transmembrane region" description="Helical" evidence="1">
    <location>
        <begin position="220"/>
        <end position="241"/>
    </location>
</feature>
<name>A0A239AP60_9ACTN</name>
<dbReference type="OrthoDB" id="5181551at2"/>
<evidence type="ECO:0008006" key="4">
    <source>
        <dbReference type="Google" id="ProtNLM"/>
    </source>
</evidence>
<dbReference type="EMBL" id="FZNO01000050">
    <property type="protein sequence ID" value="SNR96788.1"/>
    <property type="molecule type" value="Genomic_DNA"/>
</dbReference>
<feature type="transmembrane region" description="Helical" evidence="1">
    <location>
        <begin position="91"/>
        <end position="108"/>
    </location>
</feature>
<proteinExistence type="predicted"/>
<organism evidence="2 3">
    <name type="scientific">Blastococcus mobilis</name>
    <dbReference type="NCBI Taxonomy" id="1938746"/>
    <lineage>
        <taxon>Bacteria</taxon>
        <taxon>Bacillati</taxon>
        <taxon>Actinomycetota</taxon>
        <taxon>Actinomycetes</taxon>
        <taxon>Geodermatophilales</taxon>
        <taxon>Geodermatophilaceae</taxon>
        <taxon>Blastococcus</taxon>
    </lineage>
</organism>
<sequence length="423" mass="44932">MKQDKASAFRSDDYLAFAATTLIGFRYQLQPGLTTDIVATVLTLPLWISVVAAYKHIRPLIATGVIMVLASLLLSWDTAASQPVSWETASGVVRFAVFTIMSLGPLCWARTRIGVVGIALAYSAGAMLRGLLSSAVDIGLLWKYGLALPVAYLLLAVLVATRARMRTCMTTFCMLALVGVLNDYRSYTGICLLTALLLVVHRRQPLHSRALHKPLRTAALITALAASVYYLFSAAAVGGLLGSDIQAVSKSQAGGDSIALILGGRPEWAATLSLMMNNPTGYGAGAVPTSIDLAWAKEGLSSTTLGIGGNYVNDYMFGGAFKLHSLIADFWVNFGLPGLAWTLALAAFFVMRLTRAPGDPARRAMVSFASIAGIWFLLFGPILSNLPDVIFLVALVAEGAKSQVQAVPTSSTNRGESAQHDLA</sequence>
<reference evidence="2 3" key="1">
    <citation type="submission" date="2017-06" db="EMBL/GenBank/DDBJ databases">
        <authorList>
            <person name="Kim H.J."/>
            <person name="Triplett B.A."/>
        </authorList>
    </citation>
    <scope>NUCLEOTIDE SEQUENCE [LARGE SCALE GENOMIC DNA]</scope>
    <source>
        <strain evidence="2 3">DSM 44272</strain>
    </source>
</reference>
<feature type="transmembrane region" description="Helical" evidence="1">
    <location>
        <begin position="363"/>
        <end position="383"/>
    </location>
</feature>
<keyword evidence="1" id="KW-0812">Transmembrane</keyword>
<feature type="transmembrane region" description="Helical" evidence="1">
    <location>
        <begin position="33"/>
        <end position="54"/>
    </location>
</feature>
<dbReference type="RefSeq" id="WP_141137636.1">
    <property type="nucleotide sequence ID" value="NZ_FZNO01000050.1"/>
</dbReference>
<keyword evidence="1" id="KW-1133">Transmembrane helix</keyword>
<evidence type="ECO:0000256" key="1">
    <source>
        <dbReference type="SAM" id="Phobius"/>
    </source>
</evidence>
<keyword evidence="1" id="KW-0472">Membrane</keyword>
<accession>A0A239AP60</accession>
<feature type="transmembrane region" description="Helical" evidence="1">
    <location>
        <begin position="114"/>
        <end position="132"/>
    </location>
</feature>
<evidence type="ECO:0000313" key="2">
    <source>
        <dbReference type="EMBL" id="SNR96788.1"/>
    </source>
</evidence>
<feature type="transmembrane region" description="Helical" evidence="1">
    <location>
        <begin position="144"/>
        <end position="164"/>
    </location>
</feature>
<gene>
    <name evidence="2" type="ORF">SAMN06272737_1502</name>
</gene>
<dbReference type="AlphaFoldDB" id="A0A239AP60"/>
<dbReference type="Proteomes" id="UP000198403">
    <property type="component" value="Unassembled WGS sequence"/>
</dbReference>
<protein>
    <recommendedName>
        <fullName evidence="4">O-antigen ligase</fullName>
    </recommendedName>
</protein>
<feature type="transmembrane region" description="Helical" evidence="1">
    <location>
        <begin position="330"/>
        <end position="351"/>
    </location>
</feature>
<evidence type="ECO:0000313" key="3">
    <source>
        <dbReference type="Proteomes" id="UP000198403"/>
    </source>
</evidence>